<keyword evidence="4" id="KW-1185">Reference proteome</keyword>
<accession>A0ABN2SIU0</accession>
<reference evidence="3 4" key="1">
    <citation type="journal article" date="2019" name="Int. J. Syst. Evol. Microbiol.">
        <title>The Global Catalogue of Microorganisms (GCM) 10K type strain sequencing project: providing services to taxonomists for standard genome sequencing and annotation.</title>
        <authorList>
            <consortium name="The Broad Institute Genomics Platform"/>
            <consortium name="The Broad Institute Genome Sequencing Center for Infectious Disease"/>
            <person name="Wu L."/>
            <person name="Ma J."/>
        </authorList>
    </citation>
    <scope>NUCLEOTIDE SEQUENCE [LARGE SCALE GENOMIC DNA]</scope>
    <source>
        <strain evidence="3 4">JCM 15628</strain>
    </source>
</reference>
<gene>
    <name evidence="3" type="ORF">GCM10009817_31310</name>
</gene>
<dbReference type="PROSITE" id="PS50965">
    <property type="entry name" value="NERD"/>
    <property type="match status" value="1"/>
</dbReference>
<evidence type="ECO:0000256" key="1">
    <source>
        <dbReference type="SAM" id="MobiDB-lite"/>
    </source>
</evidence>
<name>A0ABN2SIU0_9MICO</name>
<dbReference type="Pfam" id="PF08378">
    <property type="entry name" value="NERD"/>
    <property type="match status" value="1"/>
</dbReference>
<proteinExistence type="predicted"/>
<dbReference type="Proteomes" id="UP001500013">
    <property type="component" value="Unassembled WGS sequence"/>
</dbReference>
<sequence>MPPGTVSRPESFRELRGFGPETDFSSLESRASGHRAQGRGMTAGGSAQRRADELRTQAAQARARAEALETEAGAWAAGADGERRVGDALASLPSGWHVLHDRLLRPGRGQSNLDHVVIGPSGVYLLDTKNWAGGTSVHEGNLWQHTSASSPKGRQLDNVGRFAGEMEKALGLPVVPVVVLAGEGSASFVQQRVRGVEVVPRGLLVRWLVAQPGTGDPQETHLAMRRVENLYPAAAQGSSYDSEPLTVSDVLRATERSRNPERRRRPGTRARRRRRPITSAALALVAFLVLEWLATHVGSLVATLPSTGSVAPALGGHPSPTTAAKACRALTKQAIEQVTGSKTVLEDPTSMESWCTWWLAKPRYVTQSADVTVMTGDSATNRITSSGATEPRVAMTPGEVSAWLPHSSRLPGWHASTQARQAFIVSLRFSYPKPATEAQARAAEAAAETKVVRLAEALAARLPAAPNG</sequence>
<evidence type="ECO:0000313" key="3">
    <source>
        <dbReference type="EMBL" id="GAA1987501.1"/>
    </source>
</evidence>
<feature type="region of interest" description="Disordered" evidence="1">
    <location>
        <begin position="237"/>
        <end position="274"/>
    </location>
</feature>
<protein>
    <recommendedName>
        <fullName evidence="2">NERD domain-containing protein</fullName>
    </recommendedName>
</protein>
<feature type="region of interest" description="Disordered" evidence="1">
    <location>
        <begin position="1"/>
        <end position="53"/>
    </location>
</feature>
<evidence type="ECO:0000313" key="4">
    <source>
        <dbReference type="Proteomes" id="UP001500013"/>
    </source>
</evidence>
<dbReference type="InterPro" id="IPR011528">
    <property type="entry name" value="NERD"/>
</dbReference>
<organism evidence="3 4">
    <name type="scientific">Terrabacter lapilli</name>
    <dbReference type="NCBI Taxonomy" id="436231"/>
    <lineage>
        <taxon>Bacteria</taxon>
        <taxon>Bacillati</taxon>
        <taxon>Actinomycetota</taxon>
        <taxon>Actinomycetes</taxon>
        <taxon>Micrococcales</taxon>
        <taxon>Intrasporangiaceae</taxon>
        <taxon>Terrabacter</taxon>
    </lineage>
</organism>
<comment type="caution">
    <text evidence="3">The sequence shown here is derived from an EMBL/GenBank/DDBJ whole genome shotgun (WGS) entry which is preliminary data.</text>
</comment>
<evidence type="ECO:0000259" key="2">
    <source>
        <dbReference type="PROSITE" id="PS50965"/>
    </source>
</evidence>
<feature type="compositionally biased region" description="Basic residues" evidence="1">
    <location>
        <begin position="261"/>
        <end position="274"/>
    </location>
</feature>
<feature type="domain" description="NERD" evidence="2">
    <location>
        <begin position="77"/>
        <end position="189"/>
    </location>
</feature>
<dbReference type="EMBL" id="BAAAPU010000009">
    <property type="protein sequence ID" value="GAA1987501.1"/>
    <property type="molecule type" value="Genomic_DNA"/>
</dbReference>